<evidence type="ECO:0000256" key="5">
    <source>
        <dbReference type="ARBA" id="ARBA00022771"/>
    </source>
</evidence>
<dbReference type="InterPro" id="IPR011990">
    <property type="entry name" value="TPR-like_helical_dom_sf"/>
</dbReference>
<dbReference type="GeneID" id="113392489"/>
<dbReference type="Gene3D" id="1.25.40.10">
    <property type="entry name" value="Tetratricopeptide repeat domain"/>
    <property type="match status" value="1"/>
</dbReference>
<dbReference type="GO" id="GO:0032259">
    <property type="term" value="P:methylation"/>
    <property type="evidence" value="ECO:0007669"/>
    <property type="project" value="UniProtKB-KW"/>
</dbReference>
<dbReference type="GO" id="GO:0008757">
    <property type="term" value="F:S-adenosylmethionine-dependent methyltransferase activity"/>
    <property type="evidence" value="ECO:0007669"/>
    <property type="project" value="UniProtKB-ARBA"/>
</dbReference>
<dbReference type="GO" id="GO:0008276">
    <property type="term" value="F:protein methyltransferase activity"/>
    <property type="evidence" value="ECO:0007669"/>
    <property type="project" value="UniProtKB-ARBA"/>
</dbReference>
<name>A0A8B8HJM5_VANTA</name>
<evidence type="ECO:0000256" key="11">
    <source>
        <dbReference type="SAM" id="MobiDB-lite"/>
    </source>
</evidence>
<dbReference type="Pfam" id="PF00856">
    <property type="entry name" value="SET"/>
    <property type="match status" value="1"/>
</dbReference>
<dbReference type="Pfam" id="PF01753">
    <property type="entry name" value="zf-MYND"/>
    <property type="match status" value="1"/>
</dbReference>
<dbReference type="CDD" id="cd10536">
    <property type="entry name" value="SET_SMYD4"/>
    <property type="match status" value="1"/>
</dbReference>
<dbReference type="GO" id="GO:0042051">
    <property type="term" value="P:compound eye photoreceptor development"/>
    <property type="evidence" value="ECO:0007669"/>
    <property type="project" value="TreeGrafter"/>
</dbReference>
<dbReference type="GO" id="GO:0042826">
    <property type="term" value="F:histone deacetylase binding"/>
    <property type="evidence" value="ECO:0007669"/>
    <property type="project" value="TreeGrafter"/>
</dbReference>
<comment type="function">
    <text evidence="7">Protein-lysine N-methyltransferase. Monomethylates PRMT5, modulating its transcriptional activity. May also act as a histone methyltransferase. Plays a critical role in cardiac development. Acts as a key epigenetic regulator of gene expression during cardiac development via its dual activities as a methyltransferase and negative regulator of HDAC1.</text>
</comment>
<dbReference type="PROSITE" id="PS50005">
    <property type="entry name" value="TPR"/>
    <property type="match status" value="1"/>
</dbReference>
<dbReference type="GO" id="GO:0005737">
    <property type="term" value="C:cytoplasm"/>
    <property type="evidence" value="ECO:0007669"/>
    <property type="project" value="TreeGrafter"/>
</dbReference>
<evidence type="ECO:0000256" key="1">
    <source>
        <dbReference type="ARBA" id="ARBA00022603"/>
    </source>
</evidence>
<evidence type="ECO:0000256" key="9">
    <source>
        <dbReference type="ARBA" id="ARBA00093680"/>
    </source>
</evidence>
<organism evidence="13 14">
    <name type="scientific">Vanessa tameamea</name>
    <name type="common">Kamehameha butterfly</name>
    <dbReference type="NCBI Taxonomy" id="334116"/>
    <lineage>
        <taxon>Eukaryota</taxon>
        <taxon>Metazoa</taxon>
        <taxon>Ecdysozoa</taxon>
        <taxon>Arthropoda</taxon>
        <taxon>Hexapoda</taxon>
        <taxon>Insecta</taxon>
        <taxon>Pterygota</taxon>
        <taxon>Neoptera</taxon>
        <taxon>Endopterygota</taxon>
        <taxon>Lepidoptera</taxon>
        <taxon>Glossata</taxon>
        <taxon>Ditrysia</taxon>
        <taxon>Papilionoidea</taxon>
        <taxon>Nymphalidae</taxon>
        <taxon>Nymphalinae</taxon>
        <taxon>Vanessa</taxon>
    </lineage>
</organism>
<gene>
    <name evidence="14" type="primary">LOC113392489</name>
</gene>
<dbReference type="GO" id="GO:0008170">
    <property type="term" value="F:N-methyltransferase activity"/>
    <property type="evidence" value="ECO:0007669"/>
    <property type="project" value="UniProtKB-ARBA"/>
</dbReference>
<dbReference type="InterPro" id="IPR002893">
    <property type="entry name" value="Znf_MYND"/>
</dbReference>
<keyword evidence="10" id="KW-0802">TPR repeat</keyword>
<dbReference type="InterPro" id="IPR046341">
    <property type="entry name" value="SET_dom_sf"/>
</dbReference>
<evidence type="ECO:0000313" key="14">
    <source>
        <dbReference type="RefSeq" id="XP_026484735.2"/>
    </source>
</evidence>
<keyword evidence="6" id="KW-0862">Zinc</keyword>
<evidence type="ECO:0000256" key="8">
    <source>
        <dbReference type="ARBA" id="ARBA00093635"/>
    </source>
</evidence>
<feature type="repeat" description="TPR" evidence="10">
    <location>
        <begin position="623"/>
        <end position="656"/>
    </location>
</feature>
<dbReference type="SUPFAM" id="SSF144232">
    <property type="entry name" value="HIT/MYND zinc finger-like"/>
    <property type="match status" value="1"/>
</dbReference>
<feature type="domain" description="SET" evidence="12">
    <location>
        <begin position="243"/>
        <end position="534"/>
    </location>
</feature>
<evidence type="ECO:0000256" key="4">
    <source>
        <dbReference type="ARBA" id="ARBA00022723"/>
    </source>
</evidence>
<dbReference type="Gene3D" id="6.10.140.2220">
    <property type="match status" value="1"/>
</dbReference>
<evidence type="ECO:0000259" key="12">
    <source>
        <dbReference type="PROSITE" id="PS50280"/>
    </source>
</evidence>
<dbReference type="InterPro" id="IPR019734">
    <property type="entry name" value="TPR_rpt"/>
</dbReference>
<evidence type="ECO:0000256" key="7">
    <source>
        <dbReference type="ARBA" id="ARBA00093423"/>
    </source>
</evidence>
<keyword evidence="1" id="KW-0489">Methyltransferase</keyword>
<evidence type="ECO:0000256" key="10">
    <source>
        <dbReference type="PROSITE-ProRule" id="PRU00339"/>
    </source>
</evidence>
<evidence type="ECO:0000256" key="6">
    <source>
        <dbReference type="ARBA" id="ARBA00022833"/>
    </source>
</evidence>
<dbReference type="PANTHER" id="PTHR46165:SF7">
    <property type="entry name" value="SET AND MYND DOMAIN-CONTAINING PROTEIN 4"/>
    <property type="match status" value="1"/>
</dbReference>
<sequence length="684" mass="78359">MTQDIQGFFKKFHDNINNAIDDVTRNNFANLESNSKRVSYLSSLPFIRNYDLSTDVSEVQVGGDFPVKKELEKSRTLKDEGNKAVQKGDWIKSLQLYNHSLLFMPQKESEELSIVYANRSAALNHLEQFEEALSDIQRCLSLGYPRHLRYKVYERRARCLLVLKRNQEAIKAFQDTISALDEANNLNKEKRQKLRTDAKLMLEVLNKGLVLAGNPKDPESLKKTPPKPKLPGTQNSQYPAASDAIQIDYDNDKGRFATASKDIQAGEILLVEKPHSGVLLGEYCKSHCQNCFIKCPIPIPCPKCPNVIFCSENCLKTAIQSYHGYECHILPLLWKSGCSITCHIALRMITQKPKEYFTQIYNDLESKPSGIYKTDDYKNIYHLVAHEDKRTKQDLLHRCQMTIFLLKLLELSGYFEGKHREKEIDPDDIKTLEIGEIYSDDIALFGSLILKNLQILQFNAHEVFELHCPKPKVGQYIIKHDGKSTFLAGAVFPTLALFNHSCDPGVVRYFCGPYVVVRAVKNIKAGQEVAENYGPIFTTVPKQKRQAELKDQYWFDCSCVPCEQNWPIYSEMTENYMRFKCDSDRPCPNVVPVPYDCKEFMVQCGLCQQYTNILRGLKSLQDTEIMYKLGRAAMAEGKYGEAMKKFIEMLKLYDATLSPPYQSYYDCVQDLRRCMLALGNYSIV</sequence>
<protein>
    <recommendedName>
        <fullName evidence="8">Protein-lysine N-methyltransferase SMYD4</fullName>
    </recommendedName>
    <alternativeName>
        <fullName evidence="9">SET and MYND domain-containing protein 4</fullName>
    </alternativeName>
</protein>
<evidence type="ECO:0000256" key="2">
    <source>
        <dbReference type="ARBA" id="ARBA00022679"/>
    </source>
</evidence>
<dbReference type="AlphaFoldDB" id="A0A8B8HJM5"/>
<dbReference type="InterPro" id="IPR044421">
    <property type="entry name" value="SMYD4_SET"/>
</dbReference>
<dbReference type="InterPro" id="IPR052097">
    <property type="entry name" value="SET-MYND_domain_protein"/>
</dbReference>
<dbReference type="Proteomes" id="UP001652626">
    <property type="component" value="Chromosome 5"/>
</dbReference>
<accession>A0A8B8HJM5</accession>
<evidence type="ECO:0000313" key="13">
    <source>
        <dbReference type="Proteomes" id="UP001652626"/>
    </source>
</evidence>
<keyword evidence="2" id="KW-0808">Transferase</keyword>
<dbReference type="GO" id="GO:0008270">
    <property type="term" value="F:zinc ion binding"/>
    <property type="evidence" value="ECO:0007669"/>
    <property type="project" value="UniProtKB-KW"/>
</dbReference>
<keyword evidence="3" id="KW-0949">S-adenosyl-L-methionine</keyword>
<dbReference type="Gene3D" id="1.10.220.160">
    <property type="match status" value="1"/>
</dbReference>
<keyword evidence="5" id="KW-0863">Zinc-finger</keyword>
<evidence type="ECO:0000256" key="3">
    <source>
        <dbReference type="ARBA" id="ARBA00022691"/>
    </source>
</evidence>
<dbReference type="OMA" id="RFKCETG"/>
<dbReference type="SMART" id="SM00028">
    <property type="entry name" value="TPR"/>
    <property type="match status" value="4"/>
</dbReference>
<dbReference type="SUPFAM" id="SSF48452">
    <property type="entry name" value="TPR-like"/>
    <property type="match status" value="1"/>
</dbReference>
<dbReference type="GO" id="GO:0005634">
    <property type="term" value="C:nucleus"/>
    <property type="evidence" value="ECO:0007669"/>
    <property type="project" value="TreeGrafter"/>
</dbReference>
<dbReference type="PROSITE" id="PS50280">
    <property type="entry name" value="SET"/>
    <property type="match status" value="1"/>
</dbReference>
<dbReference type="Gene3D" id="2.170.270.10">
    <property type="entry name" value="SET domain"/>
    <property type="match status" value="1"/>
</dbReference>
<dbReference type="RefSeq" id="XP_026484735.2">
    <property type="nucleotide sequence ID" value="XM_026628950.2"/>
</dbReference>
<keyword evidence="13" id="KW-1185">Reference proteome</keyword>
<dbReference type="SUPFAM" id="SSF82199">
    <property type="entry name" value="SET domain"/>
    <property type="match status" value="1"/>
</dbReference>
<proteinExistence type="predicted"/>
<reference evidence="14" key="1">
    <citation type="submission" date="2025-08" db="UniProtKB">
        <authorList>
            <consortium name="RefSeq"/>
        </authorList>
    </citation>
    <scope>IDENTIFICATION</scope>
    <source>
        <tissue evidence="14">Whole body</tissue>
    </source>
</reference>
<keyword evidence="4" id="KW-0479">Metal-binding</keyword>
<feature type="region of interest" description="Disordered" evidence="11">
    <location>
        <begin position="211"/>
        <end position="237"/>
    </location>
</feature>
<dbReference type="PANTHER" id="PTHR46165">
    <property type="entry name" value="SET AND MYND DOMAIN-CONTAINING PROTEIN 4"/>
    <property type="match status" value="1"/>
</dbReference>
<dbReference type="OrthoDB" id="1028014at2759"/>
<dbReference type="InterPro" id="IPR001214">
    <property type="entry name" value="SET_dom"/>
</dbReference>